<accession>A0A1T4W1F0</accession>
<dbReference type="PANTHER" id="PTHR46558">
    <property type="entry name" value="TRACRIPTIONAL REGULATORY PROTEIN-RELATED-RELATED"/>
    <property type="match status" value="1"/>
</dbReference>
<dbReference type="InterPro" id="IPR001387">
    <property type="entry name" value="Cro/C1-type_HTH"/>
</dbReference>
<keyword evidence="1" id="KW-0238">DNA-binding</keyword>
<proteinExistence type="predicted"/>
<evidence type="ECO:0000256" key="2">
    <source>
        <dbReference type="SAM" id="Phobius"/>
    </source>
</evidence>
<dbReference type="PANTHER" id="PTHR46558:SF11">
    <property type="entry name" value="HTH-TYPE TRANSCRIPTIONAL REGULATOR XRE"/>
    <property type="match status" value="1"/>
</dbReference>
<dbReference type="CDD" id="cd00093">
    <property type="entry name" value="HTH_XRE"/>
    <property type="match status" value="1"/>
</dbReference>
<dbReference type="STRING" id="39495.SAMN02745111_02138"/>
<dbReference type="Gene3D" id="1.10.260.40">
    <property type="entry name" value="lambda repressor-like DNA-binding domains"/>
    <property type="match status" value="1"/>
</dbReference>
<keyword evidence="5" id="KW-1185">Reference proteome</keyword>
<dbReference type="PROSITE" id="PS50943">
    <property type="entry name" value="HTH_CROC1"/>
    <property type="match status" value="1"/>
</dbReference>
<protein>
    <submittedName>
        <fullName evidence="4">Helix-turn-helix domain-containing protein</fullName>
    </submittedName>
</protein>
<dbReference type="NCBIfam" id="NF047451">
    <property type="entry name" value="WxxxWxxW_dom"/>
    <property type="match status" value="1"/>
</dbReference>
<dbReference type="OrthoDB" id="9813152at2"/>
<name>A0A1T4W1F0_9FIRM</name>
<dbReference type="SUPFAM" id="SSF47413">
    <property type="entry name" value="lambda repressor-like DNA-binding domains"/>
    <property type="match status" value="1"/>
</dbReference>
<keyword evidence="2" id="KW-0472">Membrane</keyword>
<feature type="transmembrane region" description="Helical" evidence="2">
    <location>
        <begin position="97"/>
        <end position="116"/>
    </location>
</feature>
<dbReference type="Proteomes" id="UP000190814">
    <property type="component" value="Unassembled WGS sequence"/>
</dbReference>
<reference evidence="4 5" key="1">
    <citation type="submission" date="2017-02" db="EMBL/GenBank/DDBJ databases">
        <authorList>
            <person name="Peterson S.W."/>
        </authorList>
    </citation>
    <scope>NUCLEOTIDE SEQUENCE [LARGE SCALE GENOMIC DNA]</scope>
    <source>
        <strain evidence="4 5">ATCC 35992</strain>
    </source>
</reference>
<feature type="transmembrane region" description="Helical" evidence="2">
    <location>
        <begin position="122"/>
        <end position="141"/>
    </location>
</feature>
<organism evidence="4 5">
    <name type="scientific">Eubacterium uniforme</name>
    <dbReference type="NCBI Taxonomy" id="39495"/>
    <lineage>
        <taxon>Bacteria</taxon>
        <taxon>Bacillati</taxon>
        <taxon>Bacillota</taxon>
        <taxon>Clostridia</taxon>
        <taxon>Eubacteriales</taxon>
        <taxon>Eubacteriaceae</taxon>
        <taxon>Eubacterium</taxon>
    </lineage>
</organism>
<dbReference type="AlphaFoldDB" id="A0A1T4W1F0"/>
<keyword evidence="2" id="KW-0812">Transmembrane</keyword>
<gene>
    <name evidence="4" type="ORF">SAMN02745111_02138</name>
</gene>
<dbReference type="SMART" id="SM00530">
    <property type="entry name" value="HTH_XRE"/>
    <property type="match status" value="1"/>
</dbReference>
<evidence type="ECO:0000259" key="3">
    <source>
        <dbReference type="PROSITE" id="PS50943"/>
    </source>
</evidence>
<keyword evidence="2" id="KW-1133">Transmembrane helix</keyword>
<dbReference type="Pfam" id="PF01381">
    <property type="entry name" value="HTH_3"/>
    <property type="match status" value="1"/>
</dbReference>
<evidence type="ECO:0000256" key="1">
    <source>
        <dbReference type="ARBA" id="ARBA00023125"/>
    </source>
</evidence>
<dbReference type="InterPro" id="IPR010982">
    <property type="entry name" value="Lambda_DNA-bd_dom_sf"/>
</dbReference>
<evidence type="ECO:0000313" key="5">
    <source>
        <dbReference type="Proteomes" id="UP000190814"/>
    </source>
</evidence>
<dbReference type="GO" id="GO:0003677">
    <property type="term" value="F:DNA binding"/>
    <property type="evidence" value="ECO:0007669"/>
    <property type="project" value="UniProtKB-KW"/>
</dbReference>
<feature type="domain" description="HTH cro/C1-type" evidence="3">
    <location>
        <begin position="10"/>
        <end position="64"/>
    </location>
</feature>
<evidence type="ECO:0000313" key="4">
    <source>
        <dbReference type="EMBL" id="SKA71017.1"/>
    </source>
</evidence>
<dbReference type="RefSeq" id="WP_078766969.1">
    <property type="nucleotide sequence ID" value="NZ_FUXZ01000015.1"/>
</dbReference>
<dbReference type="EMBL" id="FUXZ01000015">
    <property type="protein sequence ID" value="SKA71017.1"/>
    <property type="molecule type" value="Genomic_DNA"/>
</dbReference>
<dbReference type="InterPro" id="IPR058092">
    <property type="entry name" value="WWWY"/>
</dbReference>
<sequence length="144" mass="16782">MNNEKTGNLISQIRKEKGLTQMQLAQKLGVSNATISKWETAKGFPDISLIEPLAETLDISVSEILTGERFEKNDEIEELLNDLVDISINEQKRKEKIHNWIIAITVAILYLIVSLITKRWEVTWIIWFVYCFYRVATEYILKKH</sequence>